<dbReference type="SUPFAM" id="SSF117892">
    <property type="entry name" value="Band 7/SPFH domain"/>
    <property type="match status" value="1"/>
</dbReference>
<evidence type="ECO:0000256" key="2">
    <source>
        <dbReference type="SAM" id="MobiDB-lite"/>
    </source>
</evidence>
<feature type="region of interest" description="Disordered" evidence="2">
    <location>
        <begin position="315"/>
        <end position="341"/>
    </location>
</feature>
<dbReference type="FunFam" id="3.30.479.30:FF:000004">
    <property type="entry name" value="Putative membrane protease family, stomatin"/>
    <property type="match status" value="1"/>
</dbReference>
<sequence length="341" mass="36369">MSDSAPGHSKSSMDGTTINFNSAKGQNEPLPIPENNELDRYVTDDLPRQPRMAAKPQVPDAIMHGFYGSMMNALGECIGALGMIPCCPCPNPFHNVSQGSSVDPGLVKVNVCTEDVRVVDVKIQLTSVPRQTVQTKDNVSVEVDSVICWHVISPYRSAFGINDVRSALVERAQTTLRQVVGGRVLQSVISDREGLAHEVAEIIETTAEKWGVAIESILLKDINFSVELQQSLSSAATQKRIGESKVIAARAEVDAAKLMRQAADILASPAAMQIRQLEALQNMARSSGSKVVFVPMNLGTMGAAGMHDVAHQIAASGHDERTDTGPGSATNAGIISSMAQV</sequence>
<feature type="region of interest" description="Disordered" evidence="2">
    <location>
        <begin position="1"/>
        <end position="38"/>
    </location>
</feature>
<dbReference type="PANTHER" id="PTHR10264:SF19">
    <property type="entry name" value="AT06885P-RELATED"/>
    <property type="match status" value="1"/>
</dbReference>
<dbReference type="Pfam" id="PF01145">
    <property type="entry name" value="Band_7"/>
    <property type="match status" value="1"/>
</dbReference>
<evidence type="ECO:0000313" key="4">
    <source>
        <dbReference type="EMBL" id="KIR37698.1"/>
    </source>
</evidence>
<dbReference type="EMBL" id="KN847914">
    <property type="protein sequence ID" value="KIR37698.1"/>
    <property type="molecule type" value="Genomic_DNA"/>
</dbReference>
<organism evidence="4 5">
    <name type="scientific">Cryptococcus deuterogattii Ram5</name>
    <dbReference type="NCBI Taxonomy" id="1296110"/>
    <lineage>
        <taxon>Eukaryota</taxon>
        <taxon>Fungi</taxon>
        <taxon>Dikarya</taxon>
        <taxon>Basidiomycota</taxon>
        <taxon>Agaricomycotina</taxon>
        <taxon>Tremellomycetes</taxon>
        <taxon>Tremellales</taxon>
        <taxon>Cryptococcaceae</taxon>
        <taxon>Cryptococcus</taxon>
        <taxon>Cryptococcus gattii species complex</taxon>
    </lineage>
</organism>
<dbReference type="CDD" id="cd13437">
    <property type="entry name" value="SPFH_alloslipin"/>
    <property type="match status" value="1"/>
</dbReference>
<dbReference type="OrthoDB" id="2105077at2759"/>
<dbReference type="Gene3D" id="6.10.250.2090">
    <property type="match status" value="1"/>
</dbReference>
<feature type="compositionally biased region" description="Polar residues" evidence="2">
    <location>
        <begin position="1"/>
        <end position="25"/>
    </location>
</feature>
<dbReference type="AlphaFoldDB" id="A0A0D0TQK0"/>
<dbReference type="HOGENOM" id="CLU_024949_4_2_1"/>
<dbReference type="Proteomes" id="UP000053392">
    <property type="component" value="Unassembled WGS sequence"/>
</dbReference>
<dbReference type="PANTHER" id="PTHR10264">
    <property type="entry name" value="BAND 7 PROTEIN-RELATED"/>
    <property type="match status" value="1"/>
</dbReference>
<feature type="domain" description="Band 7" evidence="3">
    <location>
        <begin position="91"/>
        <end position="236"/>
    </location>
</feature>
<dbReference type="InterPro" id="IPR001107">
    <property type="entry name" value="Band_7"/>
</dbReference>
<dbReference type="InterPro" id="IPR001972">
    <property type="entry name" value="Stomatin_HflK_fam"/>
</dbReference>
<feature type="compositionally biased region" description="Polar residues" evidence="2">
    <location>
        <begin position="325"/>
        <end position="341"/>
    </location>
</feature>
<keyword evidence="5" id="KW-1185">Reference proteome</keyword>
<dbReference type="GO" id="GO:0098552">
    <property type="term" value="C:side of membrane"/>
    <property type="evidence" value="ECO:0007669"/>
    <property type="project" value="UniProtKB-ARBA"/>
</dbReference>
<accession>A0A0D0TQK0</accession>
<gene>
    <name evidence="4" type="ORF">I313_06422</name>
</gene>
<comment type="similarity">
    <text evidence="1">Belongs to the band 7/mec-2 family.</text>
</comment>
<dbReference type="PRINTS" id="PR00721">
    <property type="entry name" value="STOMATIN"/>
</dbReference>
<proteinExistence type="inferred from homology"/>
<protein>
    <submittedName>
        <fullName evidence="4">Stomatin family protein</fullName>
    </submittedName>
</protein>
<dbReference type="Gene3D" id="3.30.479.30">
    <property type="entry name" value="Band 7 domain"/>
    <property type="match status" value="1"/>
</dbReference>
<dbReference type="InterPro" id="IPR043202">
    <property type="entry name" value="Band-7_stomatin-like"/>
</dbReference>
<reference evidence="4 5" key="1">
    <citation type="submission" date="2015-01" db="EMBL/GenBank/DDBJ databases">
        <title>The Genome Sequence of Cryptococcus gattii Ram5.</title>
        <authorList>
            <consortium name="The Broad Institute Genomics Platform"/>
            <person name="Cuomo C."/>
            <person name="Litvintseva A."/>
            <person name="Chen Y."/>
            <person name="Heitman J."/>
            <person name="Sun S."/>
            <person name="Springer D."/>
            <person name="Dromer F."/>
            <person name="Young S."/>
            <person name="Zeng Q."/>
            <person name="Gargeya S."/>
            <person name="Abouelleil A."/>
            <person name="Alvarado L."/>
            <person name="Chapman S.B."/>
            <person name="Gainer-Dewar J."/>
            <person name="Goldberg J."/>
            <person name="Griggs A."/>
            <person name="Gujja S."/>
            <person name="Hansen M."/>
            <person name="Howarth C."/>
            <person name="Imamovic A."/>
            <person name="Larimer J."/>
            <person name="Murphy C."/>
            <person name="Naylor J."/>
            <person name="Pearson M."/>
            <person name="Priest M."/>
            <person name="Roberts A."/>
            <person name="Saif S."/>
            <person name="Shea T."/>
            <person name="Sykes S."/>
            <person name="Wortman J."/>
            <person name="Nusbaum C."/>
            <person name="Birren B."/>
        </authorList>
    </citation>
    <scope>NUCLEOTIDE SEQUENCE [LARGE SCALE GENOMIC DNA]</scope>
    <source>
        <strain evidence="4 5">Ram5</strain>
    </source>
</reference>
<evidence type="ECO:0000313" key="5">
    <source>
        <dbReference type="Proteomes" id="UP000053392"/>
    </source>
</evidence>
<evidence type="ECO:0000259" key="3">
    <source>
        <dbReference type="SMART" id="SM00244"/>
    </source>
</evidence>
<name>A0A0D0TQK0_9TREE</name>
<dbReference type="InterPro" id="IPR036013">
    <property type="entry name" value="Band_7/SPFH_dom_sf"/>
</dbReference>
<dbReference type="SMART" id="SM00244">
    <property type="entry name" value="PHB"/>
    <property type="match status" value="1"/>
</dbReference>
<evidence type="ECO:0000256" key="1">
    <source>
        <dbReference type="ARBA" id="ARBA00008164"/>
    </source>
</evidence>
<dbReference type="GO" id="GO:0005886">
    <property type="term" value="C:plasma membrane"/>
    <property type="evidence" value="ECO:0007669"/>
    <property type="project" value="InterPro"/>
</dbReference>